<comment type="caution">
    <text evidence="5">The sequence shown here is derived from an EMBL/GenBank/DDBJ whole genome shotgun (WGS) entry which is preliminary data.</text>
</comment>
<dbReference type="InterPro" id="IPR033194">
    <property type="entry name" value="MFAP1"/>
</dbReference>
<dbReference type="PANTHER" id="PTHR15327">
    <property type="entry name" value="MICROFIBRIL-ASSOCIATED PROTEIN"/>
    <property type="match status" value="1"/>
</dbReference>
<keyword evidence="6" id="KW-1185">Reference proteome</keyword>
<feature type="compositionally biased region" description="Acidic residues" evidence="3">
    <location>
        <begin position="118"/>
        <end position="130"/>
    </location>
</feature>
<feature type="region of interest" description="Disordered" evidence="3">
    <location>
        <begin position="41"/>
        <end position="272"/>
    </location>
</feature>
<dbReference type="InterPro" id="IPR009730">
    <property type="entry name" value="MFAP1_C"/>
</dbReference>
<gene>
    <name evidence="5" type="ORF">PAPOLLO_LOCUS2823</name>
</gene>
<accession>A0A8S3W6Q8</accession>
<dbReference type="OrthoDB" id="1111734at2759"/>
<dbReference type="Pfam" id="PF06991">
    <property type="entry name" value="MFAP1"/>
    <property type="match status" value="1"/>
</dbReference>
<evidence type="ECO:0000256" key="2">
    <source>
        <dbReference type="SAM" id="Coils"/>
    </source>
</evidence>
<feature type="compositionally biased region" description="Basic and acidic residues" evidence="3">
    <location>
        <begin position="80"/>
        <end position="97"/>
    </location>
</feature>
<sequence>MNMNVLPAQPTGIQSTAGAVPIRNEKGEISMQKVKVQRYISGKKPDYAQGVSSSEESDGEDFIEQQKPERRLQIGQVGLKNEEEHSDSEKEIDDPRLRRLRMATRSPNRRAEHKPEIIDAEPEPESESNSEEARHSSESEDDLDEEEIEKRRQALKAKLAAREAEKEVLGRDEDEEMLDGDKEESDSSDTEYTDSEEDTGPRVKPVFVRASERMTVAEKERKIKQQKKEESEARKEKEERRREALKLVEETIRSEQRNAQSDHKEGNINDVCTDDENDELEYEAWKLREMKRIKRDKEEREAIEKELLAIERMRNMTEEERRVEQRLNPKIVTNKSVKGKYKFLQKYYHRGAFYLDKEDEVYKQDFSGPTLDDHFDKTVLPKVMQVKKFGRSGRTKYTHLVDQDTTEFDSAWNNEGAAARLANFRGGMKQVFDRPTAKRKHTSV</sequence>
<evidence type="ECO:0000256" key="1">
    <source>
        <dbReference type="ARBA" id="ARBA00008155"/>
    </source>
</evidence>
<feature type="compositionally biased region" description="Basic residues" evidence="3">
    <location>
        <begin position="98"/>
        <end position="108"/>
    </location>
</feature>
<feature type="compositionally biased region" description="Basic and acidic residues" evidence="3">
    <location>
        <begin position="160"/>
        <end position="171"/>
    </location>
</feature>
<feature type="coiled-coil region" evidence="2">
    <location>
        <begin position="286"/>
        <end position="320"/>
    </location>
</feature>
<comment type="similarity">
    <text evidence="1">Belongs to the MFAP1 family.</text>
</comment>
<dbReference type="AlphaFoldDB" id="A0A8S3W6Q8"/>
<dbReference type="EMBL" id="CAJQZP010000178">
    <property type="protein sequence ID" value="CAG4944094.1"/>
    <property type="molecule type" value="Genomic_DNA"/>
</dbReference>
<reference evidence="5" key="1">
    <citation type="submission" date="2021-04" db="EMBL/GenBank/DDBJ databases">
        <authorList>
            <person name="Tunstrom K."/>
        </authorList>
    </citation>
    <scope>NUCLEOTIDE SEQUENCE</scope>
</reference>
<protein>
    <submittedName>
        <fullName evidence="5">(apollo) hypothetical protein</fullName>
    </submittedName>
</protein>
<feature type="compositionally biased region" description="Acidic residues" evidence="3">
    <location>
        <begin position="172"/>
        <end position="198"/>
    </location>
</feature>
<feature type="region of interest" description="Disordered" evidence="3">
    <location>
        <begin position="1"/>
        <end position="25"/>
    </location>
</feature>
<organism evidence="5 6">
    <name type="scientific">Parnassius apollo</name>
    <name type="common">Apollo butterfly</name>
    <name type="synonym">Papilio apollo</name>
    <dbReference type="NCBI Taxonomy" id="110799"/>
    <lineage>
        <taxon>Eukaryota</taxon>
        <taxon>Metazoa</taxon>
        <taxon>Ecdysozoa</taxon>
        <taxon>Arthropoda</taxon>
        <taxon>Hexapoda</taxon>
        <taxon>Insecta</taxon>
        <taxon>Pterygota</taxon>
        <taxon>Neoptera</taxon>
        <taxon>Endopterygota</taxon>
        <taxon>Lepidoptera</taxon>
        <taxon>Glossata</taxon>
        <taxon>Ditrysia</taxon>
        <taxon>Papilionoidea</taxon>
        <taxon>Papilionidae</taxon>
        <taxon>Parnassiinae</taxon>
        <taxon>Parnassini</taxon>
        <taxon>Parnassius</taxon>
        <taxon>Parnassius</taxon>
    </lineage>
</organism>
<evidence type="ECO:0000313" key="6">
    <source>
        <dbReference type="Proteomes" id="UP000691718"/>
    </source>
</evidence>
<dbReference type="Proteomes" id="UP000691718">
    <property type="component" value="Unassembled WGS sequence"/>
</dbReference>
<evidence type="ECO:0000313" key="5">
    <source>
        <dbReference type="EMBL" id="CAG4944094.1"/>
    </source>
</evidence>
<feature type="domain" description="Micro-fibrillar-associated protein 1 C-terminal" evidence="4">
    <location>
        <begin position="195"/>
        <end position="405"/>
    </location>
</feature>
<feature type="compositionally biased region" description="Basic and acidic residues" evidence="3">
    <location>
        <begin position="210"/>
        <end position="267"/>
    </location>
</feature>
<evidence type="ECO:0000259" key="4">
    <source>
        <dbReference type="Pfam" id="PF06991"/>
    </source>
</evidence>
<name>A0A8S3W6Q8_PARAO</name>
<proteinExistence type="inferred from homology"/>
<evidence type="ECO:0000256" key="3">
    <source>
        <dbReference type="SAM" id="MobiDB-lite"/>
    </source>
</evidence>
<keyword evidence="2" id="KW-0175">Coiled coil</keyword>